<gene>
    <name evidence="1" type="ORF">ERS008667_02604</name>
</gene>
<name>A0A0T9QKV6_9GAMM</name>
<protein>
    <submittedName>
        <fullName evidence="1">Uncharacterized protein</fullName>
    </submittedName>
</protein>
<accession>A0A0T9QKV6</accession>
<dbReference type="RefSeq" id="WP_049599849.1">
    <property type="nucleotide sequence ID" value="NZ_CQBK01000018.1"/>
</dbReference>
<proteinExistence type="predicted"/>
<organism evidence="1 2">
    <name type="scientific">Yersinia similis</name>
    <dbReference type="NCBI Taxonomy" id="367190"/>
    <lineage>
        <taxon>Bacteria</taxon>
        <taxon>Pseudomonadati</taxon>
        <taxon>Pseudomonadota</taxon>
        <taxon>Gammaproteobacteria</taxon>
        <taxon>Enterobacterales</taxon>
        <taxon>Yersiniaceae</taxon>
        <taxon>Yersinia</taxon>
    </lineage>
</organism>
<sequence>MDSLSQLTASITGSVKQKAKVLDYQLIKRINNESSCGQFLLETEFSPKITRALYKRNGNHYVLIDIFEDLKSANNEVREVISQSEKYCLIFGGNRVKPKNKN</sequence>
<dbReference type="EMBL" id="CQBK01000018">
    <property type="protein sequence ID" value="CNI16523.1"/>
    <property type="molecule type" value="Genomic_DNA"/>
</dbReference>
<dbReference type="Proteomes" id="UP000038204">
    <property type="component" value="Unassembled WGS sequence"/>
</dbReference>
<evidence type="ECO:0000313" key="2">
    <source>
        <dbReference type="Proteomes" id="UP000038204"/>
    </source>
</evidence>
<reference evidence="1 2" key="1">
    <citation type="submission" date="2015-03" db="EMBL/GenBank/DDBJ databases">
        <authorList>
            <person name="Murphy D."/>
        </authorList>
    </citation>
    <scope>NUCLEOTIDE SEQUENCE [LARGE SCALE GENOMIC DNA]</scope>
    <source>
        <strain evidence="1 2">Y233</strain>
    </source>
</reference>
<evidence type="ECO:0000313" key="1">
    <source>
        <dbReference type="EMBL" id="CNI16523.1"/>
    </source>
</evidence>
<dbReference type="AlphaFoldDB" id="A0A0T9QKV6"/>